<dbReference type="Proteomes" id="UP000516260">
    <property type="component" value="Chromosome 7"/>
</dbReference>
<gene>
    <name evidence="1" type="ORF">fugu_006894</name>
</gene>
<comment type="caution">
    <text evidence="1">The sequence shown here is derived from an EMBL/GenBank/DDBJ whole genome shotgun (WGS) entry which is preliminary data.</text>
</comment>
<dbReference type="EMBL" id="SWLE01000020">
    <property type="protein sequence ID" value="TNM86664.1"/>
    <property type="molecule type" value="Genomic_DNA"/>
</dbReference>
<accession>A0A4Z2B2Q9</accession>
<evidence type="ECO:0008006" key="3">
    <source>
        <dbReference type="Google" id="ProtNLM"/>
    </source>
</evidence>
<dbReference type="AlphaFoldDB" id="A0A4Z2B2Q9"/>
<protein>
    <recommendedName>
        <fullName evidence="3">FH2 domain-containing protein</fullName>
    </recommendedName>
</protein>
<evidence type="ECO:0000313" key="1">
    <source>
        <dbReference type="EMBL" id="TNM86664.1"/>
    </source>
</evidence>
<sequence length="72" mass="8137">MTLIDKYNTDLSALTKLCEEMKKLYSTILVKFGEAADQDSQELFGLISHFVHDFRRTHADLRSGVTAVDQSS</sequence>
<dbReference type="SUPFAM" id="SSF101447">
    <property type="entry name" value="Formin homology 2 domain (FH2 domain)"/>
    <property type="match status" value="1"/>
</dbReference>
<organism evidence="1 2">
    <name type="scientific">Takifugu bimaculatus</name>
    <dbReference type="NCBI Taxonomy" id="433685"/>
    <lineage>
        <taxon>Eukaryota</taxon>
        <taxon>Metazoa</taxon>
        <taxon>Chordata</taxon>
        <taxon>Craniata</taxon>
        <taxon>Vertebrata</taxon>
        <taxon>Euteleostomi</taxon>
        <taxon>Actinopterygii</taxon>
        <taxon>Neopterygii</taxon>
        <taxon>Teleostei</taxon>
        <taxon>Neoteleostei</taxon>
        <taxon>Acanthomorphata</taxon>
        <taxon>Eupercaria</taxon>
        <taxon>Tetraodontiformes</taxon>
        <taxon>Tetradontoidea</taxon>
        <taxon>Tetraodontidae</taxon>
        <taxon>Takifugu</taxon>
    </lineage>
</organism>
<evidence type="ECO:0000313" key="2">
    <source>
        <dbReference type="Proteomes" id="UP000516260"/>
    </source>
</evidence>
<keyword evidence="2" id="KW-1185">Reference proteome</keyword>
<name>A0A4Z2B2Q9_9TELE</name>
<reference evidence="1 2" key="1">
    <citation type="submission" date="2019-04" db="EMBL/GenBank/DDBJ databases">
        <title>The sequence and de novo assembly of Takifugu bimaculatus genome using PacBio and Hi-C technologies.</title>
        <authorList>
            <person name="Xu P."/>
            <person name="Liu B."/>
            <person name="Zhou Z."/>
        </authorList>
    </citation>
    <scope>NUCLEOTIDE SEQUENCE [LARGE SCALE GENOMIC DNA]</scope>
    <source>
        <strain evidence="1">TB-2018</strain>
        <tissue evidence="1">Muscle</tissue>
    </source>
</reference>
<dbReference type="Gene3D" id="1.20.58.2220">
    <property type="entry name" value="Formin, FH2 domain"/>
    <property type="match status" value="1"/>
</dbReference>
<dbReference type="InterPro" id="IPR042201">
    <property type="entry name" value="FH2_Formin_sf"/>
</dbReference>
<proteinExistence type="predicted"/>